<accession>A0A4Q7MP55</accession>
<dbReference type="SUPFAM" id="SSF48452">
    <property type="entry name" value="TPR-like"/>
    <property type="match status" value="1"/>
</dbReference>
<evidence type="ECO:0000259" key="7">
    <source>
        <dbReference type="Pfam" id="PF14322"/>
    </source>
</evidence>
<evidence type="ECO:0000256" key="2">
    <source>
        <dbReference type="ARBA" id="ARBA00006275"/>
    </source>
</evidence>
<dbReference type="PROSITE" id="PS51257">
    <property type="entry name" value="PROKAR_LIPOPROTEIN"/>
    <property type="match status" value="1"/>
</dbReference>
<keyword evidence="5" id="KW-0998">Cell outer membrane</keyword>
<comment type="subcellular location">
    <subcellularLocation>
        <location evidence="1">Cell outer membrane</location>
    </subcellularLocation>
</comment>
<dbReference type="Gene3D" id="1.25.40.390">
    <property type="match status" value="1"/>
</dbReference>
<dbReference type="RefSeq" id="WP_130543723.1">
    <property type="nucleotide sequence ID" value="NZ_CP042431.1"/>
</dbReference>
<keyword evidence="4" id="KW-0472">Membrane</keyword>
<reference evidence="8 9" key="1">
    <citation type="submission" date="2019-02" db="EMBL/GenBank/DDBJ databases">
        <title>Genomic Encyclopedia of Type Strains, Phase IV (KMG-IV): sequencing the most valuable type-strain genomes for metagenomic binning, comparative biology and taxonomic classification.</title>
        <authorList>
            <person name="Goeker M."/>
        </authorList>
    </citation>
    <scope>NUCLEOTIDE SEQUENCE [LARGE SCALE GENOMIC DNA]</scope>
    <source>
        <strain evidence="8 9">DSM 18116</strain>
    </source>
</reference>
<organism evidence="8 9">
    <name type="scientific">Pseudobacter ginsenosidimutans</name>
    <dbReference type="NCBI Taxonomy" id="661488"/>
    <lineage>
        <taxon>Bacteria</taxon>
        <taxon>Pseudomonadati</taxon>
        <taxon>Bacteroidota</taxon>
        <taxon>Chitinophagia</taxon>
        <taxon>Chitinophagales</taxon>
        <taxon>Chitinophagaceae</taxon>
        <taxon>Pseudobacter</taxon>
    </lineage>
</organism>
<protein>
    <submittedName>
        <fullName evidence="8">SusD-like starch-binding protein associating with outer membrane</fullName>
    </submittedName>
</protein>
<keyword evidence="9" id="KW-1185">Reference proteome</keyword>
<evidence type="ECO:0000256" key="1">
    <source>
        <dbReference type="ARBA" id="ARBA00004442"/>
    </source>
</evidence>
<dbReference type="EMBL" id="SGXA01000003">
    <property type="protein sequence ID" value="RZS69388.1"/>
    <property type="molecule type" value="Genomic_DNA"/>
</dbReference>
<dbReference type="Proteomes" id="UP000293874">
    <property type="component" value="Unassembled WGS sequence"/>
</dbReference>
<sequence>MKLKNIMVPVGLLLAGFLFTGCKKFLEELPRGVIIAKTTSDFRKLMDDVDNQRYQFSLSQVSSHVDVVSDDVYADSSRWLSWTTTRQHVNALYAFEQQVWLYEAMTDDVNWKNQYYIVSLIGTILIEMEKVKDNETVKKQLMAEARVHRAYAYLNLVNIYAKHYNPQTAATDPGVPIIDDASLLPALPRASVQKIYDLVIAELKLALPDLPDNYAQYSHRPCKAAVHAILARTYLYMGKYEDALLEADKALAIRSFLHDFNTLYNGAPVVANLIGMSRTEDQEVILHKTTSKNFRLNTYMILDTASFNKLYPDFENTGSGINNHDLRRTLRFTGFNALGEQTGKEVTYNVTFNNWYKKDGANSSGADNIHIGTPEMYLIRAECYARTGQLQKALDDVNLICNKRYKTGTYQLKLAADFNNDQQAVVNEVLLQRRRELYGKELRLFDIKRLGLPVTHYISSRQVSVPAGDPKLVWPIFNKYIEMNPEIEQNPR</sequence>
<proteinExistence type="inferred from homology"/>
<dbReference type="OrthoDB" id="697229at2"/>
<dbReference type="InterPro" id="IPR011990">
    <property type="entry name" value="TPR-like_helical_dom_sf"/>
</dbReference>
<evidence type="ECO:0000256" key="4">
    <source>
        <dbReference type="ARBA" id="ARBA00023136"/>
    </source>
</evidence>
<comment type="caution">
    <text evidence="8">The sequence shown here is derived from an EMBL/GenBank/DDBJ whole genome shotgun (WGS) entry which is preliminary data.</text>
</comment>
<name>A0A4Q7MP55_9BACT</name>
<dbReference type="Pfam" id="PF14322">
    <property type="entry name" value="SusD-like_3"/>
    <property type="match status" value="1"/>
</dbReference>
<feature type="domain" description="RagB/SusD" evidence="6">
    <location>
        <begin position="290"/>
        <end position="491"/>
    </location>
</feature>
<gene>
    <name evidence="8" type="ORF">EV199_5225</name>
</gene>
<dbReference type="InterPro" id="IPR012944">
    <property type="entry name" value="SusD_RagB_dom"/>
</dbReference>
<dbReference type="Pfam" id="PF07980">
    <property type="entry name" value="SusD_RagB"/>
    <property type="match status" value="1"/>
</dbReference>
<keyword evidence="3" id="KW-0732">Signal</keyword>
<evidence type="ECO:0000313" key="9">
    <source>
        <dbReference type="Proteomes" id="UP000293874"/>
    </source>
</evidence>
<evidence type="ECO:0000256" key="3">
    <source>
        <dbReference type="ARBA" id="ARBA00022729"/>
    </source>
</evidence>
<evidence type="ECO:0000256" key="5">
    <source>
        <dbReference type="ARBA" id="ARBA00023237"/>
    </source>
</evidence>
<dbReference type="GO" id="GO:0009279">
    <property type="term" value="C:cell outer membrane"/>
    <property type="evidence" value="ECO:0007669"/>
    <property type="project" value="UniProtKB-SubCell"/>
</dbReference>
<evidence type="ECO:0000313" key="8">
    <source>
        <dbReference type="EMBL" id="RZS69388.1"/>
    </source>
</evidence>
<dbReference type="InterPro" id="IPR033985">
    <property type="entry name" value="SusD-like_N"/>
</dbReference>
<comment type="similarity">
    <text evidence="2">Belongs to the SusD family.</text>
</comment>
<dbReference type="AlphaFoldDB" id="A0A4Q7MP55"/>
<feature type="domain" description="SusD-like N-terminal" evidence="7">
    <location>
        <begin position="24"/>
        <end position="235"/>
    </location>
</feature>
<evidence type="ECO:0000259" key="6">
    <source>
        <dbReference type="Pfam" id="PF07980"/>
    </source>
</evidence>